<protein>
    <submittedName>
        <fullName evidence="6">ABC transporter ATP-binding protein</fullName>
    </submittedName>
</protein>
<accession>A0A0P0YZ56</accession>
<dbReference type="InterPro" id="IPR003439">
    <property type="entry name" value="ABC_transporter-like_ATP-bd"/>
</dbReference>
<keyword evidence="3" id="KW-0547">Nucleotide-binding</keyword>
<organism evidence="6">
    <name type="scientific">Aurantimonas coralicida</name>
    <dbReference type="NCBI Taxonomy" id="182270"/>
    <lineage>
        <taxon>Bacteria</taxon>
        <taxon>Pseudomonadati</taxon>
        <taxon>Pseudomonadota</taxon>
        <taxon>Alphaproteobacteria</taxon>
        <taxon>Hyphomicrobiales</taxon>
        <taxon>Aurantimonadaceae</taxon>
        <taxon>Aurantimonas</taxon>
    </lineage>
</organism>
<evidence type="ECO:0000259" key="5">
    <source>
        <dbReference type="PROSITE" id="PS50893"/>
    </source>
</evidence>
<dbReference type="PROSITE" id="PS00211">
    <property type="entry name" value="ABC_TRANSPORTER_1"/>
    <property type="match status" value="1"/>
</dbReference>
<evidence type="ECO:0000313" key="6">
    <source>
        <dbReference type="EMBL" id="BAT26845.1"/>
    </source>
</evidence>
<proteinExistence type="inferred from homology"/>
<dbReference type="GO" id="GO:0005524">
    <property type="term" value="F:ATP binding"/>
    <property type="evidence" value="ECO:0007669"/>
    <property type="project" value="UniProtKB-KW"/>
</dbReference>
<dbReference type="Pfam" id="PF00005">
    <property type="entry name" value="ABC_tran"/>
    <property type="match status" value="1"/>
</dbReference>
<evidence type="ECO:0000256" key="2">
    <source>
        <dbReference type="ARBA" id="ARBA00022448"/>
    </source>
</evidence>
<evidence type="ECO:0000256" key="1">
    <source>
        <dbReference type="ARBA" id="ARBA00005417"/>
    </source>
</evidence>
<reference evidence="6" key="1">
    <citation type="journal article" date="2015" name="Proc. Natl. Acad. Sci. U.S.A.">
        <title>Bacterial clade with the ribosomal RNA operon on a small plasmid rather than the chromosome.</title>
        <authorList>
            <person name="Anda M."/>
            <person name="Ohtsubo Y."/>
            <person name="Okubo T."/>
            <person name="Sugawara M."/>
            <person name="Nagata Y."/>
            <person name="Tsuda M."/>
            <person name="Minamisawa K."/>
            <person name="Mitsui H."/>
        </authorList>
    </citation>
    <scope>NUCLEOTIDE SEQUENCE</scope>
    <source>
        <strain evidence="6">DSM 14790</strain>
    </source>
</reference>
<dbReference type="GO" id="GO:0016887">
    <property type="term" value="F:ATP hydrolysis activity"/>
    <property type="evidence" value="ECO:0007669"/>
    <property type="project" value="InterPro"/>
</dbReference>
<dbReference type="CDD" id="cd03293">
    <property type="entry name" value="ABC_NrtD_SsuB_transporters"/>
    <property type="match status" value="1"/>
</dbReference>
<dbReference type="EMBL" id="LC066374">
    <property type="protein sequence ID" value="BAT26845.1"/>
    <property type="molecule type" value="Genomic_DNA"/>
</dbReference>
<dbReference type="PANTHER" id="PTHR42788:SF13">
    <property type="entry name" value="ALIPHATIC SULFONATES IMPORT ATP-BINDING PROTEIN SSUB"/>
    <property type="match status" value="1"/>
</dbReference>
<dbReference type="InterPro" id="IPR027417">
    <property type="entry name" value="P-loop_NTPase"/>
</dbReference>
<dbReference type="PANTHER" id="PTHR42788">
    <property type="entry name" value="TAURINE IMPORT ATP-BINDING PROTEIN-RELATED"/>
    <property type="match status" value="1"/>
</dbReference>
<dbReference type="RefSeq" id="WP_024350454.1">
    <property type="nucleotide sequence ID" value="NZ_BBWN01000016.1"/>
</dbReference>
<evidence type="ECO:0000256" key="4">
    <source>
        <dbReference type="ARBA" id="ARBA00022840"/>
    </source>
</evidence>
<keyword evidence="2" id="KW-0813">Transport</keyword>
<dbReference type="SUPFAM" id="SSF52540">
    <property type="entry name" value="P-loop containing nucleoside triphosphate hydrolases"/>
    <property type="match status" value="1"/>
</dbReference>
<name>A0A0P0YZ56_9HYPH</name>
<dbReference type="SMART" id="SM00382">
    <property type="entry name" value="AAA"/>
    <property type="match status" value="1"/>
</dbReference>
<dbReference type="InterPro" id="IPR017871">
    <property type="entry name" value="ABC_transporter-like_CS"/>
</dbReference>
<dbReference type="PROSITE" id="PS50893">
    <property type="entry name" value="ABC_TRANSPORTER_2"/>
    <property type="match status" value="1"/>
</dbReference>
<keyword evidence="4 6" id="KW-0067">ATP-binding</keyword>
<evidence type="ECO:0000256" key="3">
    <source>
        <dbReference type="ARBA" id="ARBA00022741"/>
    </source>
</evidence>
<sequence>MAEIKLRQVAKVYHAATPIRALDCVDLDIAEGEFVALLGPSGCGKSTLLNILAGFENNSEGSALIDGSTIGRPGPDRGVVFQEAALFPWLTVWENVVFGPKMQGVARADYEERARELLEIVGLQDFAKAYPSQLSGGMRQRVGIARVLVMRPRALLMDEPFGALDAQTRLAMQELLLKVWEKLNTTVVFVTHDIDEAILLADRVCVMTARPARIGREIPIELARPRSIDDLITPDFTRYKAEIMAEMRSAHRQAETQAA</sequence>
<dbReference type="InterPro" id="IPR050166">
    <property type="entry name" value="ABC_transporter_ATP-bind"/>
</dbReference>
<comment type="similarity">
    <text evidence="1">Belongs to the ABC transporter superfamily.</text>
</comment>
<dbReference type="AlphaFoldDB" id="A0A0P0YZ56"/>
<feature type="domain" description="ABC transporter" evidence="5">
    <location>
        <begin position="4"/>
        <end position="234"/>
    </location>
</feature>
<dbReference type="InterPro" id="IPR003593">
    <property type="entry name" value="AAA+_ATPase"/>
</dbReference>
<dbReference type="Gene3D" id="3.40.50.300">
    <property type="entry name" value="P-loop containing nucleotide triphosphate hydrolases"/>
    <property type="match status" value="1"/>
</dbReference>